<feature type="signal peptide" evidence="1">
    <location>
        <begin position="1"/>
        <end position="23"/>
    </location>
</feature>
<evidence type="ECO:0000313" key="2">
    <source>
        <dbReference type="EMBL" id="MFC3978581.1"/>
    </source>
</evidence>
<organism evidence="2 3">
    <name type="scientific">Streptosporangium jomthongense</name>
    <dbReference type="NCBI Taxonomy" id="1193683"/>
    <lineage>
        <taxon>Bacteria</taxon>
        <taxon>Bacillati</taxon>
        <taxon>Actinomycetota</taxon>
        <taxon>Actinomycetes</taxon>
        <taxon>Streptosporangiales</taxon>
        <taxon>Streptosporangiaceae</taxon>
        <taxon>Streptosporangium</taxon>
    </lineage>
</organism>
<evidence type="ECO:0000313" key="3">
    <source>
        <dbReference type="Proteomes" id="UP001595698"/>
    </source>
</evidence>
<feature type="chain" id="PRO_5046909991" description="Ig-like domain-containing protein" evidence="1">
    <location>
        <begin position="24"/>
        <end position="105"/>
    </location>
</feature>
<reference evidence="3" key="1">
    <citation type="journal article" date="2019" name="Int. J. Syst. Evol. Microbiol.">
        <title>The Global Catalogue of Microorganisms (GCM) 10K type strain sequencing project: providing services to taxonomists for standard genome sequencing and annotation.</title>
        <authorList>
            <consortium name="The Broad Institute Genomics Platform"/>
            <consortium name="The Broad Institute Genome Sequencing Center for Infectious Disease"/>
            <person name="Wu L."/>
            <person name="Ma J."/>
        </authorList>
    </citation>
    <scope>NUCLEOTIDE SEQUENCE [LARGE SCALE GENOMIC DNA]</scope>
    <source>
        <strain evidence="3">TBRC 7912</strain>
    </source>
</reference>
<dbReference type="Proteomes" id="UP001595698">
    <property type="component" value="Unassembled WGS sequence"/>
</dbReference>
<comment type="caution">
    <text evidence="2">The sequence shown here is derived from an EMBL/GenBank/DDBJ whole genome shotgun (WGS) entry which is preliminary data.</text>
</comment>
<keyword evidence="1" id="KW-0732">Signal</keyword>
<evidence type="ECO:0008006" key="4">
    <source>
        <dbReference type="Google" id="ProtNLM"/>
    </source>
</evidence>
<proteinExistence type="predicted"/>
<gene>
    <name evidence="2" type="ORF">ACFOYY_00485</name>
</gene>
<accession>A0ABV8ES82</accession>
<dbReference type="EMBL" id="JBHSBC010000001">
    <property type="protein sequence ID" value="MFC3978581.1"/>
    <property type="molecule type" value="Genomic_DNA"/>
</dbReference>
<dbReference type="RefSeq" id="WP_352010637.1">
    <property type="nucleotide sequence ID" value="NZ_JBHSBC010000001.1"/>
</dbReference>
<name>A0ABV8ES82_9ACTN</name>
<sequence length="105" mass="10873">MSFKRFAVTAAAAVLAAPPMAVAAAFSDPLPEFVCATARWWDGGSLTWSGRPTPFLDANGCDGPGPVNGPARIAVTSWGYVFVCRVTMAGVGQPNVTGYDCEFAG</sequence>
<evidence type="ECO:0000256" key="1">
    <source>
        <dbReference type="SAM" id="SignalP"/>
    </source>
</evidence>
<keyword evidence="3" id="KW-1185">Reference proteome</keyword>
<protein>
    <recommendedName>
        <fullName evidence="4">Ig-like domain-containing protein</fullName>
    </recommendedName>
</protein>